<evidence type="ECO:0000313" key="6">
    <source>
        <dbReference type="EMBL" id="CAI2375900.1"/>
    </source>
</evidence>
<protein>
    <recommendedName>
        <fullName evidence="5">CRC domain-containing protein</fullName>
    </recommendedName>
</protein>
<dbReference type="Pfam" id="PF03638">
    <property type="entry name" value="TCR"/>
    <property type="match status" value="2"/>
</dbReference>
<comment type="similarity">
    <text evidence="2">Belongs to the lin-54 family.</text>
</comment>
<feature type="compositionally biased region" description="Basic residues" evidence="4">
    <location>
        <begin position="461"/>
        <end position="473"/>
    </location>
</feature>
<gene>
    <name evidence="6" type="ORF">ECRASSUSDP1_LOCUS17266</name>
</gene>
<keyword evidence="3" id="KW-0539">Nucleus</keyword>
<feature type="region of interest" description="Disordered" evidence="4">
    <location>
        <begin position="989"/>
        <end position="1097"/>
    </location>
</feature>
<evidence type="ECO:0000259" key="5">
    <source>
        <dbReference type="PROSITE" id="PS51634"/>
    </source>
</evidence>
<dbReference type="SMART" id="SM01114">
    <property type="entry name" value="CXC"/>
    <property type="match status" value="2"/>
</dbReference>
<feature type="compositionally biased region" description="Basic and acidic residues" evidence="4">
    <location>
        <begin position="563"/>
        <end position="572"/>
    </location>
</feature>
<evidence type="ECO:0000256" key="1">
    <source>
        <dbReference type="ARBA" id="ARBA00004123"/>
    </source>
</evidence>
<organism evidence="6 7">
    <name type="scientific">Euplotes crassus</name>
    <dbReference type="NCBI Taxonomy" id="5936"/>
    <lineage>
        <taxon>Eukaryota</taxon>
        <taxon>Sar</taxon>
        <taxon>Alveolata</taxon>
        <taxon>Ciliophora</taxon>
        <taxon>Intramacronucleata</taxon>
        <taxon>Spirotrichea</taxon>
        <taxon>Hypotrichia</taxon>
        <taxon>Euplotida</taxon>
        <taxon>Euplotidae</taxon>
        <taxon>Moneuplotes</taxon>
    </lineage>
</organism>
<keyword evidence="7" id="KW-1185">Reference proteome</keyword>
<dbReference type="GO" id="GO:0006355">
    <property type="term" value="P:regulation of DNA-templated transcription"/>
    <property type="evidence" value="ECO:0007669"/>
    <property type="project" value="TreeGrafter"/>
</dbReference>
<sequence>MTDEKKQRSIEISHFLESDLESFPHLKFKSPKQERKTMNMESIPMSCHASPIMSPNGGKFDLEKVNIKEKTEVKNLKSLLKMTPLKNEILAAENQPVSAERLKNKKNMFNKSLDDLSHKGNKDRIDYQLTKISQSTEMVQRKFVSKIDRNSGKKIKNERSPLIRHDKLEEGLISGGQSDLDNDCLPEFDPPYKSTHICNNFTPKVLNFADKSHDYDNPLLSHDLPKEEDSEVYTPSFDHKNEDFNEKSPLSLIKDKKEYSYKKKGRHLHWGDDKHYLSHHMIHNDSSHHLNPMLSYRGISQPPPAELRNQLGVHDENIEEEKERSYSHSKQYYPTCHCHKTAQGVRYNPYGYYYAPANILFSPKSVDSDRKSKKRNRKSRRKNRDNHSHKSHRNKSAYVGSTIPLMIVPTMKDDRILLHAYPMEESYPNHEDHDIEKESYSIKRPPTYIQKLEYSSDKKSSRYHKSSTKKKKKGVEVEKRGRELFKVDRDRTNSLSGKKRSSNSDSNDNARKRRSISEESEILLCNQIKKQNSGKSSTMIKITNNCDDFLQAYASGNSGDSSGESKNKENIPPKHNSSIYNSEFRGTHLRFKSLTDSNYNKFKAKNNGCLKEGKNVKIEELKDNRAPFSRVDSNPASFGNPTIPFYHPPELIKSHSFYNKLSDESKQSSEDLGMLNYSYENTQGAQGLENNSAIFPDKPIKDILIPQDFIKDVDKEQNEAPSGRFRCNCKKSMCLKLYCECFSTGAGCSKDCNCVNCLNTPGNPTREEAIRVAKERNPNAFKPKILFQEDKSIESKQVPGGRHTKGCNCKKSHCLKKYCECFQSGVMCTSICKCEGCKNCKPEDQEKDMDIDQDKLDQEMTPQKPPLKVIKPKDVKMETSDKKSSCEKQVKIKQESKEIPIMPKIIKREEIKESKTSKSPKITTKKSSENIIKMEVPESKVIRRRSARRKSRKLIFIEYSKNTHGLKVIVQKKKGDQIKTKVHRATTLKGGRVETPKPKGKSLKVKSRKPSAKKSIRTKVIKTPSKKSTKTSTSKSTKRVLIKKISSESHGRTLRSGVTLGKISSSDSKNKSPITRSQKKRLNGKKQNTLVKSIKKG</sequence>
<evidence type="ECO:0000256" key="4">
    <source>
        <dbReference type="SAM" id="MobiDB-lite"/>
    </source>
</evidence>
<dbReference type="AlphaFoldDB" id="A0AAD1XNF2"/>
<name>A0AAD1XNF2_EUPCR</name>
<dbReference type="InterPro" id="IPR005172">
    <property type="entry name" value="CRC"/>
</dbReference>
<dbReference type="GO" id="GO:0005634">
    <property type="term" value="C:nucleus"/>
    <property type="evidence" value="ECO:0007669"/>
    <property type="project" value="UniProtKB-SubCell"/>
</dbReference>
<dbReference type="PANTHER" id="PTHR12446:SF34">
    <property type="entry name" value="PROTEIN LIN-54 HOMOLOG"/>
    <property type="match status" value="1"/>
</dbReference>
<dbReference type="PROSITE" id="PS51634">
    <property type="entry name" value="CRC"/>
    <property type="match status" value="1"/>
</dbReference>
<comment type="caution">
    <text evidence="6">The sequence shown here is derived from an EMBL/GenBank/DDBJ whole genome shotgun (WGS) entry which is preliminary data.</text>
</comment>
<feature type="domain" description="CRC" evidence="5">
    <location>
        <begin position="723"/>
        <end position="842"/>
    </location>
</feature>
<dbReference type="EMBL" id="CAMPGE010017416">
    <property type="protein sequence ID" value="CAI2375900.1"/>
    <property type="molecule type" value="Genomic_DNA"/>
</dbReference>
<proteinExistence type="inferred from homology"/>
<feature type="compositionally biased region" description="Basic and acidic residues" evidence="4">
    <location>
        <begin position="474"/>
        <end position="492"/>
    </location>
</feature>
<feature type="region of interest" description="Disordered" evidence="4">
    <location>
        <begin position="557"/>
        <end position="580"/>
    </location>
</feature>
<dbReference type="Proteomes" id="UP001295684">
    <property type="component" value="Unassembled WGS sequence"/>
</dbReference>
<feature type="compositionally biased region" description="Basic residues" evidence="4">
    <location>
        <begin position="371"/>
        <end position="395"/>
    </location>
</feature>
<feature type="region of interest" description="Disordered" evidence="4">
    <location>
        <begin position="364"/>
        <end position="398"/>
    </location>
</feature>
<evidence type="ECO:0000256" key="2">
    <source>
        <dbReference type="ARBA" id="ARBA00007267"/>
    </source>
</evidence>
<dbReference type="InterPro" id="IPR028307">
    <property type="entry name" value="Lin-54_fam"/>
</dbReference>
<evidence type="ECO:0000313" key="7">
    <source>
        <dbReference type="Proteomes" id="UP001295684"/>
    </source>
</evidence>
<feature type="compositionally biased region" description="Basic residues" evidence="4">
    <location>
        <begin position="998"/>
        <end position="1029"/>
    </location>
</feature>
<accession>A0AAD1XNF2</accession>
<evidence type="ECO:0000256" key="3">
    <source>
        <dbReference type="ARBA" id="ARBA00023242"/>
    </source>
</evidence>
<reference evidence="6" key="1">
    <citation type="submission" date="2023-07" db="EMBL/GenBank/DDBJ databases">
        <authorList>
            <consortium name="AG Swart"/>
            <person name="Singh M."/>
            <person name="Singh A."/>
            <person name="Seah K."/>
            <person name="Emmerich C."/>
        </authorList>
    </citation>
    <scope>NUCLEOTIDE SEQUENCE</scope>
    <source>
        <strain evidence="6">DP1</strain>
    </source>
</reference>
<dbReference type="PANTHER" id="PTHR12446">
    <property type="entry name" value="TESMIN/TSO1-RELATED"/>
    <property type="match status" value="1"/>
</dbReference>
<feature type="compositionally biased region" description="Polar residues" evidence="4">
    <location>
        <begin position="1062"/>
        <end position="1076"/>
    </location>
</feature>
<comment type="subcellular location">
    <subcellularLocation>
        <location evidence="1">Nucleus</location>
    </subcellularLocation>
</comment>
<dbReference type="InterPro" id="IPR033467">
    <property type="entry name" value="Tesmin/TSO1-like_CXC"/>
</dbReference>
<feature type="region of interest" description="Disordered" evidence="4">
    <location>
        <begin position="452"/>
        <end position="516"/>
    </location>
</feature>